<name>U2ZUG8_9SPHN</name>
<dbReference type="SUPFAM" id="SSF46565">
    <property type="entry name" value="Chaperone J-domain"/>
    <property type="match status" value="1"/>
</dbReference>
<evidence type="ECO:0000313" key="2">
    <source>
        <dbReference type="Proteomes" id="UP000016568"/>
    </source>
</evidence>
<gene>
    <name evidence="1" type="ORF">NT2_04_04370</name>
</gene>
<dbReference type="eggNOG" id="COG2214">
    <property type="taxonomic scope" value="Bacteria"/>
</dbReference>
<evidence type="ECO:0000313" key="1">
    <source>
        <dbReference type="EMBL" id="GAD49024.1"/>
    </source>
</evidence>
<proteinExistence type="predicted"/>
<dbReference type="Proteomes" id="UP000016568">
    <property type="component" value="Unassembled WGS sequence"/>
</dbReference>
<organism evidence="1 2">
    <name type="scientific">Caenibius tardaugens NBRC 16725</name>
    <dbReference type="NCBI Taxonomy" id="1219035"/>
    <lineage>
        <taxon>Bacteria</taxon>
        <taxon>Pseudomonadati</taxon>
        <taxon>Pseudomonadota</taxon>
        <taxon>Alphaproteobacteria</taxon>
        <taxon>Sphingomonadales</taxon>
        <taxon>Erythrobacteraceae</taxon>
        <taxon>Caenibius</taxon>
    </lineage>
</organism>
<accession>U2ZUG8</accession>
<sequence>MAKLLAILLVVSLASRFLLGHWPWQMIGIGTGEGAAERRARALLGVGKYATRMDIIDAHRRLITRVHPDKGGTSEQVHDANAARDLLLARIKTP</sequence>
<protein>
    <recommendedName>
        <fullName evidence="3">J domain-containing protein</fullName>
    </recommendedName>
</protein>
<dbReference type="KEGG" id="ntd:EGO55_08105"/>
<dbReference type="EMBL" id="BASZ01000004">
    <property type="protein sequence ID" value="GAD49024.1"/>
    <property type="molecule type" value="Genomic_DNA"/>
</dbReference>
<reference evidence="1 2" key="1">
    <citation type="submission" date="2013-09" db="EMBL/GenBank/DDBJ databases">
        <title>Whole genome shotgun sequence of Novosphingobium tardaugens NBRC 16725.</title>
        <authorList>
            <person name="Isaki S."/>
            <person name="Hosoyama A."/>
            <person name="Tsuchikane K."/>
            <person name="Katsumata H."/>
            <person name="Ando Y."/>
            <person name="Yamazaki S."/>
            <person name="Fujita N."/>
        </authorList>
    </citation>
    <scope>NUCLEOTIDE SEQUENCE [LARGE SCALE GENOMIC DNA]</scope>
    <source>
        <strain evidence="1 2">NBRC 16725</strain>
    </source>
</reference>
<dbReference type="CDD" id="cd06257">
    <property type="entry name" value="DnaJ"/>
    <property type="match status" value="1"/>
</dbReference>
<dbReference type="InterPro" id="IPR036869">
    <property type="entry name" value="J_dom_sf"/>
</dbReference>
<keyword evidence="2" id="KW-1185">Reference proteome</keyword>
<evidence type="ECO:0008006" key="3">
    <source>
        <dbReference type="Google" id="ProtNLM"/>
    </source>
</evidence>
<dbReference type="Gene3D" id="1.10.287.110">
    <property type="entry name" value="DnaJ domain"/>
    <property type="match status" value="1"/>
</dbReference>
<dbReference type="AlphaFoldDB" id="U2ZUG8"/>
<comment type="caution">
    <text evidence="1">The sequence shown here is derived from an EMBL/GenBank/DDBJ whole genome shotgun (WGS) entry which is preliminary data.</text>
</comment>
<dbReference type="OrthoDB" id="9811070at2"/>
<dbReference type="RefSeq" id="WP_021689931.1">
    <property type="nucleotide sequence ID" value="NZ_BASZ01000004.1"/>
</dbReference>
<dbReference type="InterPro" id="IPR001623">
    <property type="entry name" value="DnaJ_domain"/>
</dbReference>